<dbReference type="Proteomes" id="UP000281553">
    <property type="component" value="Unassembled WGS sequence"/>
</dbReference>
<protein>
    <submittedName>
        <fullName evidence="1">Uncharacterized protein</fullName>
    </submittedName>
</protein>
<proteinExistence type="predicted"/>
<organism evidence="1 2">
    <name type="scientific">Dibothriocephalus latus</name>
    <name type="common">Fish tapeworm</name>
    <name type="synonym">Diphyllobothrium latum</name>
    <dbReference type="NCBI Taxonomy" id="60516"/>
    <lineage>
        <taxon>Eukaryota</taxon>
        <taxon>Metazoa</taxon>
        <taxon>Spiralia</taxon>
        <taxon>Lophotrochozoa</taxon>
        <taxon>Platyhelminthes</taxon>
        <taxon>Cestoda</taxon>
        <taxon>Eucestoda</taxon>
        <taxon>Diphyllobothriidea</taxon>
        <taxon>Diphyllobothriidae</taxon>
        <taxon>Dibothriocephalus</taxon>
    </lineage>
</organism>
<evidence type="ECO:0000313" key="1">
    <source>
        <dbReference type="EMBL" id="VDN18556.1"/>
    </source>
</evidence>
<reference evidence="1 2" key="1">
    <citation type="submission" date="2018-11" db="EMBL/GenBank/DDBJ databases">
        <authorList>
            <consortium name="Pathogen Informatics"/>
        </authorList>
    </citation>
    <scope>NUCLEOTIDE SEQUENCE [LARGE SCALE GENOMIC DNA]</scope>
</reference>
<name>A0A3P7PJY5_DIBLA</name>
<dbReference type="EMBL" id="UYRU01069308">
    <property type="protein sequence ID" value="VDN18556.1"/>
    <property type="molecule type" value="Genomic_DNA"/>
</dbReference>
<sequence>MAIEEKASIDTLLIAAEVLERDVIKPDKSSRSGGRDHYAVNGLSEQVFRSIPYHGETFKNMANMDRRNPGSAAFLSNSRSQVIT</sequence>
<dbReference type="AlphaFoldDB" id="A0A3P7PJY5"/>
<evidence type="ECO:0000313" key="2">
    <source>
        <dbReference type="Proteomes" id="UP000281553"/>
    </source>
</evidence>
<dbReference type="OrthoDB" id="6264221at2759"/>
<gene>
    <name evidence="1" type="ORF">DILT_LOCUS13212</name>
</gene>
<keyword evidence="2" id="KW-1185">Reference proteome</keyword>
<accession>A0A3P7PJY5</accession>